<protein>
    <submittedName>
        <fullName evidence="2">3-hydroxyanthranilate 3,4-dioxygenase</fullName>
        <ecNumber evidence="2">1.13.11.6</ecNumber>
    </submittedName>
</protein>
<keyword evidence="2" id="KW-0560">Oxidoreductase</keyword>
<comment type="caution">
    <text evidence="2">The sequence shown here is derived from an EMBL/GenBank/DDBJ whole genome shotgun (WGS) entry which is preliminary data.</text>
</comment>
<dbReference type="SUPFAM" id="SSF51182">
    <property type="entry name" value="RmlC-like cupins"/>
    <property type="match status" value="1"/>
</dbReference>
<dbReference type="InterPro" id="IPR013096">
    <property type="entry name" value="Cupin_2"/>
</dbReference>
<accession>A0A1V5SL68</accession>
<feature type="domain" description="Cupin type-2" evidence="1">
    <location>
        <begin position="37"/>
        <end position="94"/>
    </location>
</feature>
<dbReference type="CDD" id="cd02226">
    <property type="entry name" value="cupin_YdbB-like"/>
    <property type="match status" value="1"/>
</dbReference>
<evidence type="ECO:0000259" key="1">
    <source>
        <dbReference type="Pfam" id="PF07883"/>
    </source>
</evidence>
<gene>
    <name evidence="2" type="ORF">BWY41_01712</name>
</gene>
<dbReference type="PANTHER" id="PTHR36114">
    <property type="entry name" value="16.7 KDA PROTEIN IN WHIE LOCUS"/>
    <property type="match status" value="1"/>
</dbReference>
<keyword evidence="2" id="KW-0223">Dioxygenase</keyword>
<dbReference type="Gene3D" id="2.60.120.10">
    <property type="entry name" value="Jelly Rolls"/>
    <property type="match status" value="1"/>
</dbReference>
<dbReference type="InterPro" id="IPR011051">
    <property type="entry name" value="RmlC_Cupin_sf"/>
</dbReference>
<name>A0A1V5SL68_9BACT</name>
<dbReference type="InterPro" id="IPR052044">
    <property type="entry name" value="PKS_Associated_Protein"/>
</dbReference>
<dbReference type="EMBL" id="MWBQ01000168">
    <property type="protein sequence ID" value="OQA55238.1"/>
    <property type="molecule type" value="Genomic_DNA"/>
</dbReference>
<sequence>MDKVNVKEKLKKFEQLWNPKIIGEMNELYIKVAKLKGEFVWHHHDNEDEMFYVVKGKLVIKMRNKDIKLEEGEFYIIPKGIEHLPVAEEEVHVMLFEPKSTLNTGNLRNERTQDNLDWI</sequence>
<reference evidence="2" key="1">
    <citation type="submission" date="2017-02" db="EMBL/GenBank/DDBJ databases">
        <title>Delving into the versatile metabolic prowess of the omnipresent phylum Bacteroidetes.</title>
        <authorList>
            <person name="Nobu M.K."/>
            <person name="Mei R."/>
            <person name="Narihiro T."/>
            <person name="Kuroda K."/>
            <person name="Liu W.-T."/>
        </authorList>
    </citation>
    <scope>NUCLEOTIDE SEQUENCE</scope>
    <source>
        <strain evidence="2">ADurb.Bin276</strain>
    </source>
</reference>
<dbReference type="Proteomes" id="UP000485569">
    <property type="component" value="Unassembled WGS sequence"/>
</dbReference>
<dbReference type="EC" id="1.13.11.6" evidence="2"/>
<dbReference type="Pfam" id="PF07883">
    <property type="entry name" value="Cupin_2"/>
    <property type="match status" value="1"/>
</dbReference>
<proteinExistence type="predicted"/>
<dbReference type="GO" id="GO:0000334">
    <property type="term" value="F:3-hydroxyanthranilate 3,4-dioxygenase activity"/>
    <property type="evidence" value="ECO:0007669"/>
    <property type="project" value="UniProtKB-EC"/>
</dbReference>
<dbReference type="InterPro" id="IPR014710">
    <property type="entry name" value="RmlC-like_jellyroll"/>
</dbReference>
<evidence type="ECO:0000313" key="2">
    <source>
        <dbReference type="EMBL" id="OQA55238.1"/>
    </source>
</evidence>
<dbReference type="PANTHER" id="PTHR36114:SF1">
    <property type="entry name" value="16.7 KDA PROTEIN IN WHIE LOCUS"/>
    <property type="match status" value="1"/>
</dbReference>
<dbReference type="AlphaFoldDB" id="A0A1V5SL68"/>
<organism evidence="2">
    <name type="scientific">Candidatus Atribacter allofermentans</name>
    <dbReference type="NCBI Taxonomy" id="1852833"/>
    <lineage>
        <taxon>Bacteria</taxon>
        <taxon>Pseudomonadati</taxon>
        <taxon>Atribacterota</taxon>
        <taxon>Atribacteria</taxon>
        <taxon>Atribacterales</taxon>
        <taxon>Atribacteraceae</taxon>
        <taxon>Atribacter</taxon>
    </lineage>
</organism>